<comment type="caution">
    <text evidence="1">The sequence shown here is derived from an EMBL/GenBank/DDBJ whole genome shotgun (WGS) entry which is preliminary data.</text>
</comment>
<evidence type="ECO:0000313" key="1">
    <source>
        <dbReference type="EMBL" id="KAK1263971.1"/>
    </source>
</evidence>
<keyword evidence="2" id="KW-1185">Reference proteome</keyword>
<dbReference type="PANTHER" id="PTHR43380:SF1">
    <property type="entry name" value="2-OXOISOVALERATE DEHYDROGENASE SUBUNIT ALPHA, MITOCHONDRIAL"/>
    <property type="match status" value="1"/>
</dbReference>
<name>A0AAV9AII4_ACOGR</name>
<gene>
    <name evidence="1" type="ORF">QJS04_geneDACA009228</name>
</gene>
<reference evidence="1" key="1">
    <citation type="journal article" date="2023" name="Nat. Commun.">
        <title>Diploid and tetraploid genomes of Acorus and the evolution of monocots.</title>
        <authorList>
            <person name="Ma L."/>
            <person name="Liu K.W."/>
            <person name="Li Z."/>
            <person name="Hsiao Y.Y."/>
            <person name="Qi Y."/>
            <person name="Fu T."/>
            <person name="Tang G.D."/>
            <person name="Zhang D."/>
            <person name="Sun W.H."/>
            <person name="Liu D.K."/>
            <person name="Li Y."/>
            <person name="Chen G.Z."/>
            <person name="Liu X.D."/>
            <person name="Liao X.Y."/>
            <person name="Jiang Y.T."/>
            <person name="Yu X."/>
            <person name="Hao Y."/>
            <person name="Huang J."/>
            <person name="Zhao X.W."/>
            <person name="Ke S."/>
            <person name="Chen Y.Y."/>
            <person name="Wu W.L."/>
            <person name="Hsu J.L."/>
            <person name="Lin Y.F."/>
            <person name="Huang M.D."/>
            <person name="Li C.Y."/>
            <person name="Huang L."/>
            <person name="Wang Z.W."/>
            <person name="Zhao X."/>
            <person name="Zhong W.Y."/>
            <person name="Peng D.H."/>
            <person name="Ahmad S."/>
            <person name="Lan S."/>
            <person name="Zhang J.S."/>
            <person name="Tsai W.C."/>
            <person name="Van de Peer Y."/>
            <person name="Liu Z.J."/>
        </authorList>
    </citation>
    <scope>NUCLEOTIDE SEQUENCE</scope>
    <source>
        <strain evidence="1">SCP</strain>
    </source>
</reference>
<dbReference type="Gene3D" id="3.40.50.970">
    <property type="match status" value="1"/>
</dbReference>
<dbReference type="PANTHER" id="PTHR43380">
    <property type="entry name" value="2-OXOISOVALERATE DEHYDROGENASE SUBUNIT ALPHA, MITOCHONDRIAL"/>
    <property type="match status" value="1"/>
</dbReference>
<dbReference type="EMBL" id="JAUJYN010000009">
    <property type="protein sequence ID" value="KAK1263971.1"/>
    <property type="molecule type" value="Genomic_DNA"/>
</dbReference>
<reference evidence="1" key="2">
    <citation type="submission" date="2023-06" db="EMBL/GenBank/DDBJ databases">
        <authorList>
            <person name="Ma L."/>
            <person name="Liu K.-W."/>
            <person name="Li Z."/>
            <person name="Hsiao Y.-Y."/>
            <person name="Qi Y."/>
            <person name="Fu T."/>
            <person name="Tang G."/>
            <person name="Zhang D."/>
            <person name="Sun W.-H."/>
            <person name="Liu D.-K."/>
            <person name="Li Y."/>
            <person name="Chen G.-Z."/>
            <person name="Liu X.-D."/>
            <person name="Liao X.-Y."/>
            <person name="Jiang Y.-T."/>
            <person name="Yu X."/>
            <person name="Hao Y."/>
            <person name="Huang J."/>
            <person name="Zhao X.-W."/>
            <person name="Ke S."/>
            <person name="Chen Y.-Y."/>
            <person name="Wu W.-L."/>
            <person name="Hsu J.-L."/>
            <person name="Lin Y.-F."/>
            <person name="Huang M.-D."/>
            <person name="Li C.-Y."/>
            <person name="Huang L."/>
            <person name="Wang Z.-W."/>
            <person name="Zhao X."/>
            <person name="Zhong W.-Y."/>
            <person name="Peng D.-H."/>
            <person name="Ahmad S."/>
            <person name="Lan S."/>
            <person name="Zhang J.-S."/>
            <person name="Tsai W.-C."/>
            <person name="Van De Peer Y."/>
            <person name="Liu Z.-J."/>
        </authorList>
    </citation>
    <scope>NUCLEOTIDE SEQUENCE</scope>
    <source>
        <strain evidence="1">SCP</strain>
        <tissue evidence="1">Leaves</tissue>
    </source>
</reference>
<organism evidence="1 2">
    <name type="scientific">Acorus gramineus</name>
    <name type="common">Dwarf sweet flag</name>
    <dbReference type="NCBI Taxonomy" id="55184"/>
    <lineage>
        <taxon>Eukaryota</taxon>
        <taxon>Viridiplantae</taxon>
        <taxon>Streptophyta</taxon>
        <taxon>Embryophyta</taxon>
        <taxon>Tracheophyta</taxon>
        <taxon>Spermatophyta</taxon>
        <taxon>Magnoliopsida</taxon>
        <taxon>Liliopsida</taxon>
        <taxon>Acoraceae</taxon>
        <taxon>Acorus</taxon>
    </lineage>
</organism>
<proteinExistence type="predicted"/>
<sequence length="70" mass="7840">MKFLPESAEERISCYGVLDDSGQLINGSTFQDISKELAVKMYSQMITLMDTIFYESQGQGRTSMYIPSTG</sequence>
<dbReference type="InterPro" id="IPR050771">
    <property type="entry name" value="Alpha-ketoacid_DH_E1_comp"/>
</dbReference>
<accession>A0AAV9AII4</accession>
<dbReference type="GO" id="GO:0009083">
    <property type="term" value="P:branched-chain amino acid catabolic process"/>
    <property type="evidence" value="ECO:0007669"/>
    <property type="project" value="TreeGrafter"/>
</dbReference>
<dbReference type="AlphaFoldDB" id="A0AAV9AII4"/>
<protein>
    <submittedName>
        <fullName evidence="1">Uncharacterized protein</fullName>
    </submittedName>
</protein>
<dbReference type="Proteomes" id="UP001179952">
    <property type="component" value="Unassembled WGS sequence"/>
</dbReference>
<evidence type="ECO:0000313" key="2">
    <source>
        <dbReference type="Proteomes" id="UP001179952"/>
    </source>
</evidence>